<evidence type="ECO:0000313" key="2">
    <source>
        <dbReference type="EMBL" id="GGO53358.1"/>
    </source>
</evidence>
<dbReference type="InterPro" id="IPR019887">
    <property type="entry name" value="Tscrpt_reg_AsnC/Lrp_C"/>
</dbReference>
<gene>
    <name evidence="2" type="ORF">GCM10012287_39760</name>
</gene>
<keyword evidence="3" id="KW-1185">Reference proteome</keyword>
<reference evidence="3" key="1">
    <citation type="journal article" date="2019" name="Int. J. Syst. Evol. Microbiol.">
        <title>The Global Catalogue of Microorganisms (GCM) 10K type strain sequencing project: providing services to taxonomists for standard genome sequencing and annotation.</title>
        <authorList>
            <consortium name="The Broad Institute Genomics Platform"/>
            <consortium name="The Broad Institute Genome Sequencing Center for Infectious Disease"/>
            <person name="Wu L."/>
            <person name="Ma J."/>
        </authorList>
    </citation>
    <scope>NUCLEOTIDE SEQUENCE [LARGE SCALE GENOMIC DNA]</scope>
    <source>
        <strain evidence="3">CGMCC 4.7178</strain>
    </source>
</reference>
<comment type="caution">
    <text evidence="2">The sequence shown here is derived from an EMBL/GenBank/DDBJ whole genome shotgun (WGS) entry which is preliminary data.</text>
</comment>
<dbReference type="Proteomes" id="UP000631535">
    <property type="component" value="Unassembled WGS sequence"/>
</dbReference>
<feature type="domain" description="Transcription regulator AsnC/Lrp ligand binding" evidence="1">
    <location>
        <begin position="6"/>
        <end position="77"/>
    </location>
</feature>
<evidence type="ECO:0000259" key="1">
    <source>
        <dbReference type="Pfam" id="PF01037"/>
    </source>
</evidence>
<dbReference type="EMBL" id="BMMP01000013">
    <property type="protein sequence ID" value="GGO53358.1"/>
    <property type="molecule type" value="Genomic_DNA"/>
</dbReference>
<dbReference type="PANTHER" id="PTHR30154:SF34">
    <property type="entry name" value="TRANSCRIPTIONAL REGULATOR AZLB"/>
    <property type="match status" value="1"/>
</dbReference>
<dbReference type="SUPFAM" id="SSF54909">
    <property type="entry name" value="Dimeric alpha+beta barrel"/>
    <property type="match status" value="1"/>
</dbReference>
<proteinExistence type="predicted"/>
<evidence type="ECO:0000313" key="3">
    <source>
        <dbReference type="Proteomes" id="UP000631535"/>
    </source>
</evidence>
<name>A0ABQ2MK51_9ACTN</name>
<protein>
    <submittedName>
        <fullName evidence="2">Transcriptional regulator</fullName>
    </submittedName>
</protein>
<dbReference type="RefSeq" id="WP_189038541.1">
    <property type="nucleotide sequence ID" value="NZ_BMMP01000013.1"/>
</dbReference>
<dbReference type="PANTHER" id="PTHR30154">
    <property type="entry name" value="LEUCINE-RESPONSIVE REGULATORY PROTEIN"/>
    <property type="match status" value="1"/>
</dbReference>
<sequence length="93" mass="10016">MITSIVLIKTSTDRIPEIAEQIAALESVSEVYSVTGAHDLIALVRVAQHDDLADIIPGKISKVPGVQSTETHIAFRTYSQHDLESAFAIGLDS</sequence>
<dbReference type="Pfam" id="PF01037">
    <property type="entry name" value="AsnC_trans_reg"/>
    <property type="match status" value="1"/>
</dbReference>
<organism evidence="2 3">
    <name type="scientific">Streptomyces daqingensis</name>
    <dbReference type="NCBI Taxonomy" id="1472640"/>
    <lineage>
        <taxon>Bacteria</taxon>
        <taxon>Bacillati</taxon>
        <taxon>Actinomycetota</taxon>
        <taxon>Actinomycetes</taxon>
        <taxon>Kitasatosporales</taxon>
        <taxon>Streptomycetaceae</taxon>
        <taxon>Streptomyces</taxon>
    </lineage>
</organism>
<accession>A0ABQ2MK51</accession>
<dbReference type="Gene3D" id="3.30.70.920">
    <property type="match status" value="1"/>
</dbReference>
<dbReference type="InterPro" id="IPR011008">
    <property type="entry name" value="Dimeric_a/b-barrel"/>
</dbReference>